<evidence type="ECO:0000256" key="2">
    <source>
        <dbReference type="ARBA" id="ARBA00022475"/>
    </source>
</evidence>
<comment type="subcellular location">
    <subcellularLocation>
        <location evidence="1">Cell membrane</location>
        <topology evidence="1">Multi-pass membrane protein</topology>
    </subcellularLocation>
</comment>
<feature type="domain" description="DUF2179" evidence="7">
    <location>
        <begin position="231"/>
        <end position="285"/>
    </location>
</feature>
<dbReference type="EMBL" id="AEDQ01000027">
    <property type="protein sequence ID" value="EFL43925.1"/>
    <property type="molecule type" value="Genomic_DNA"/>
</dbReference>
<feature type="transmembrane region" description="Helical" evidence="6">
    <location>
        <begin position="12"/>
        <end position="29"/>
    </location>
</feature>
<proteinExistence type="predicted"/>
<feature type="transmembrane region" description="Helical" evidence="6">
    <location>
        <begin position="57"/>
        <end position="80"/>
    </location>
</feature>
<dbReference type="Proteomes" id="UP000004431">
    <property type="component" value="Unassembled WGS sequence"/>
</dbReference>
<evidence type="ECO:0000256" key="1">
    <source>
        <dbReference type="ARBA" id="ARBA00004651"/>
    </source>
</evidence>
<reference evidence="8 9" key="1">
    <citation type="submission" date="2010-08" db="EMBL/GenBank/DDBJ databases">
        <authorList>
            <person name="Durkin A.S."/>
            <person name="Madupu R."/>
            <person name="Torralba M."/>
            <person name="Gillis M."/>
            <person name="Methe B."/>
            <person name="Sutton G."/>
            <person name="Nelson K.E."/>
        </authorList>
    </citation>
    <scope>NUCLEOTIDE SEQUENCE [LARGE SCALE GENOMIC DNA]</scope>
    <source>
        <strain evidence="8 9">PB189-T1-4</strain>
    </source>
</reference>
<keyword evidence="9" id="KW-1185">Reference proteome</keyword>
<dbReference type="PANTHER" id="PTHR33545">
    <property type="entry name" value="UPF0750 MEMBRANE PROTEIN YITT-RELATED"/>
    <property type="match status" value="1"/>
</dbReference>
<keyword evidence="2" id="KW-1003">Cell membrane</keyword>
<dbReference type="Pfam" id="PF10035">
    <property type="entry name" value="DUF2179"/>
    <property type="match status" value="1"/>
</dbReference>
<evidence type="ECO:0000313" key="9">
    <source>
        <dbReference type="Proteomes" id="UP000004431"/>
    </source>
</evidence>
<evidence type="ECO:0000256" key="4">
    <source>
        <dbReference type="ARBA" id="ARBA00022989"/>
    </source>
</evidence>
<dbReference type="PIRSF" id="PIRSF006483">
    <property type="entry name" value="Membrane_protein_YitT"/>
    <property type="match status" value="1"/>
</dbReference>
<protein>
    <recommendedName>
        <fullName evidence="7">DUF2179 domain-containing protein</fullName>
    </recommendedName>
</protein>
<keyword evidence="5 6" id="KW-0472">Membrane</keyword>
<sequence>MILKDISWRRVLNEGFLVTLGSAIYAFGVDAFEIPNGLAAGGLTGLSTIISAVGSEFGIPIPVGFLTILMNVALLTFVVLTMHDWTYVARSIFGILVSGFFTDLFAPLVPQPAQNELLLATIWGGIIVGVGIGIVFRSGGNTGGTDIICQLIARKTALPLGTLTIIVDGLIVAASIPVFSLRNALYAAIAMYISGKVIDAVVDGLNTSRVAYIISTKHAQIANEILYKLGRGCTELQARGVWSGNNKPVLMCVLGRSESLRLKAIVAELDPEAIVIVSEVHEAFGEGFGTISSS</sequence>
<feature type="transmembrane region" description="Helical" evidence="6">
    <location>
        <begin position="157"/>
        <end position="178"/>
    </location>
</feature>
<evidence type="ECO:0000256" key="3">
    <source>
        <dbReference type="ARBA" id="ARBA00022692"/>
    </source>
</evidence>
<keyword evidence="4 6" id="KW-1133">Transmembrane helix</keyword>
<feature type="transmembrane region" description="Helical" evidence="6">
    <location>
        <begin position="87"/>
        <end position="105"/>
    </location>
</feature>
<dbReference type="InterPro" id="IPR003740">
    <property type="entry name" value="YitT"/>
</dbReference>
<dbReference type="InterPro" id="IPR015867">
    <property type="entry name" value="N-reg_PII/ATP_PRibTrfase_C"/>
</dbReference>
<evidence type="ECO:0000259" key="7">
    <source>
        <dbReference type="Pfam" id="PF10035"/>
    </source>
</evidence>
<dbReference type="CDD" id="cd16380">
    <property type="entry name" value="YitT_C"/>
    <property type="match status" value="1"/>
</dbReference>
<evidence type="ECO:0000256" key="5">
    <source>
        <dbReference type="ARBA" id="ARBA00023136"/>
    </source>
</evidence>
<feature type="transmembrane region" description="Helical" evidence="6">
    <location>
        <begin position="117"/>
        <end position="136"/>
    </location>
</feature>
<evidence type="ECO:0000256" key="6">
    <source>
        <dbReference type="SAM" id="Phobius"/>
    </source>
</evidence>
<gene>
    <name evidence="8" type="ORF">HMPREF9248_0242</name>
</gene>
<dbReference type="RefSeq" id="WP_006304377.1">
    <property type="nucleotide sequence ID" value="NZ_AEDQ01000027.1"/>
</dbReference>
<dbReference type="InterPro" id="IPR019264">
    <property type="entry name" value="DUF2179"/>
</dbReference>
<dbReference type="InterPro" id="IPR051461">
    <property type="entry name" value="UPF0750_membrane"/>
</dbReference>
<organism evidence="8 9">
    <name type="scientific">Fannyhessea vaginae PB189-T1-4</name>
    <dbReference type="NCBI Taxonomy" id="866774"/>
    <lineage>
        <taxon>Bacteria</taxon>
        <taxon>Bacillati</taxon>
        <taxon>Actinomycetota</taxon>
        <taxon>Coriobacteriia</taxon>
        <taxon>Coriobacteriales</taxon>
        <taxon>Atopobiaceae</taxon>
        <taxon>Fannyhessea</taxon>
    </lineage>
</organism>
<name>A0ABN0AZJ1_9ACTN</name>
<dbReference type="Pfam" id="PF02588">
    <property type="entry name" value="YitT_membrane"/>
    <property type="match status" value="1"/>
</dbReference>
<comment type="caution">
    <text evidence="8">The sequence shown here is derived from an EMBL/GenBank/DDBJ whole genome shotgun (WGS) entry which is preliminary data.</text>
</comment>
<dbReference type="Gene3D" id="3.30.70.120">
    <property type="match status" value="1"/>
</dbReference>
<keyword evidence="3 6" id="KW-0812">Transmembrane</keyword>
<accession>A0ABN0AZJ1</accession>
<dbReference type="PANTHER" id="PTHR33545:SF5">
    <property type="entry name" value="UPF0750 MEMBRANE PROTEIN YITT"/>
    <property type="match status" value="1"/>
</dbReference>
<evidence type="ECO:0000313" key="8">
    <source>
        <dbReference type="EMBL" id="EFL43925.1"/>
    </source>
</evidence>